<sequence>MMDRMILIRIIYYIKIVRDKIENHQEKWSYYYQLVLFEPSISDYGIAHHLMLRLRQIRAGLGCQKGMHRAPIEGDKPRVVPVRPAPISDFRETRMRDPLP</sequence>
<protein>
    <submittedName>
        <fullName evidence="1">Uncharacterized protein</fullName>
    </submittedName>
</protein>
<comment type="caution">
    <text evidence="1">The sequence shown here is derived from an EMBL/GenBank/DDBJ whole genome shotgun (WGS) entry which is preliminary data.</text>
</comment>
<keyword evidence="2" id="KW-1185">Reference proteome</keyword>
<dbReference type="AlphaFoldDB" id="A0A4C1X309"/>
<evidence type="ECO:0000313" key="1">
    <source>
        <dbReference type="EMBL" id="GBP58101.1"/>
    </source>
</evidence>
<dbReference type="EMBL" id="BGZK01000727">
    <property type="protein sequence ID" value="GBP58101.1"/>
    <property type="molecule type" value="Genomic_DNA"/>
</dbReference>
<evidence type="ECO:0000313" key="2">
    <source>
        <dbReference type="Proteomes" id="UP000299102"/>
    </source>
</evidence>
<accession>A0A4C1X309</accession>
<proteinExistence type="predicted"/>
<dbReference type="Proteomes" id="UP000299102">
    <property type="component" value="Unassembled WGS sequence"/>
</dbReference>
<name>A0A4C1X309_EUMVA</name>
<organism evidence="1 2">
    <name type="scientific">Eumeta variegata</name>
    <name type="common">Bagworm moth</name>
    <name type="synonym">Eumeta japonica</name>
    <dbReference type="NCBI Taxonomy" id="151549"/>
    <lineage>
        <taxon>Eukaryota</taxon>
        <taxon>Metazoa</taxon>
        <taxon>Ecdysozoa</taxon>
        <taxon>Arthropoda</taxon>
        <taxon>Hexapoda</taxon>
        <taxon>Insecta</taxon>
        <taxon>Pterygota</taxon>
        <taxon>Neoptera</taxon>
        <taxon>Endopterygota</taxon>
        <taxon>Lepidoptera</taxon>
        <taxon>Glossata</taxon>
        <taxon>Ditrysia</taxon>
        <taxon>Tineoidea</taxon>
        <taxon>Psychidae</taxon>
        <taxon>Oiketicinae</taxon>
        <taxon>Eumeta</taxon>
    </lineage>
</organism>
<reference evidence="1 2" key="1">
    <citation type="journal article" date="2019" name="Commun. Biol.">
        <title>The bagworm genome reveals a unique fibroin gene that provides high tensile strength.</title>
        <authorList>
            <person name="Kono N."/>
            <person name="Nakamura H."/>
            <person name="Ohtoshi R."/>
            <person name="Tomita M."/>
            <person name="Numata K."/>
            <person name="Arakawa K."/>
        </authorList>
    </citation>
    <scope>NUCLEOTIDE SEQUENCE [LARGE SCALE GENOMIC DNA]</scope>
</reference>
<gene>
    <name evidence="1" type="ORF">EVAR_40644_1</name>
</gene>